<keyword evidence="2 5" id="KW-0812">Transmembrane</keyword>
<evidence type="ECO:0000313" key="7">
    <source>
        <dbReference type="Proteomes" id="UP001595557"/>
    </source>
</evidence>
<protein>
    <recommendedName>
        <fullName evidence="5">Probable membrane transporter protein</fullName>
    </recommendedName>
</protein>
<evidence type="ECO:0000256" key="5">
    <source>
        <dbReference type="RuleBase" id="RU363041"/>
    </source>
</evidence>
<evidence type="ECO:0000313" key="6">
    <source>
        <dbReference type="EMBL" id="MFC3170364.1"/>
    </source>
</evidence>
<keyword evidence="4 5" id="KW-0472">Membrane</keyword>
<comment type="caution">
    <text evidence="6">The sequence shown here is derived from an EMBL/GenBank/DDBJ whole genome shotgun (WGS) entry which is preliminary data.</text>
</comment>
<dbReference type="Pfam" id="PF01925">
    <property type="entry name" value="TauE"/>
    <property type="match status" value="1"/>
</dbReference>
<comment type="similarity">
    <text evidence="5">Belongs to the 4-toluene sulfonate uptake permease (TSUP) (TC 2.A.102) family.</text>
</comment>
<sequence>MVELLLLIVTPGDTFLAIVPWLLLASTVLFAAGPALMAAIRKRGVGAAGQGLSATVILAVSIYGGYFNGGLGIMLLAAFRLIGYTNLHSMNGLKNVLSALLSLVSSAAFVVAGLIAWQQAAVLATSAAAGGYAGARISRRISRIDLLRLFITVICAAITMAFFLR</sequence>
<evidence type="ECO:0000256" key="3">
    <source>
        <dbReference type="ARBA" id="ARBA00022989"/>
    </source>
</evidence>
<keyword evidence="7" id="KW-1185">Reference proteome</keyword>
<feature type="transmembrane region" description="Helical" evidence="5">
    <location>
        <begin position="15"/>
        <end position="40"/>
    </location>
</feature>
<name>A0ABV7IIL8_9RHOB</name>
<accession>A0ABV7IIL8</accession>
<dbReference type="InterPro" id="IPR002781">
    <property type="entry name" value="TM_pro_TauE-like"/>
</dbReference>
<reference evidence="7" key="1">
    <citation type="journal article" date="2019" name="Int. J. Syst. Evol. Microbiol.">
        <title>The Global Catalogue of Microorganisms (GCM) 10K type strain sequencing project: providing services to taxonomists for standard genome sequencing and annotation.</title>
        <authorList>
            <consortium name="The Broad Institute Genomics Platform"/>
            <consortium name="The Broad Institute Genome Sequencing Center for Infectious Disease"/>
            <person name="Wu L."/>
            <person name="Ma J."/>
        </authorList>
    </citation>
    <scope>NUCLEOTIDE SEQUENCE [LARGE SCALE GENOMIC DNA]</scope>
    <source>
        <strain evidence="7">KCTC 52239</strain>
    </source>
</reference>
<dbReference type="RefSeq" id="WP_207467175.1">
    <property type="nucleotide sequence ID" value="NZ_JAFNAW010000013.1"/>
</dbReference>
<organism evidence="6 7">
    <name type="scientific">Paracoccus fontiphilus</name>
    <dbReference type="NCBI Taxonomy" id="1815556"/>
    <lineage>
        <taxon>Bacteria</taxon>
        <taxon>Pseudomonadati</taxon>
        <taxon>Pseudomonadota</taxon>
        <taxon>Alphaproteobacteria</taxon>
        <taxon>Rhodobacterales</taxon>
        <taxon>Paracoccaceae</taxon>
        <taxon>Paracoccus</taxon>
    </lineage>
</organism>
<dbReference type="Proteomes" id="UP001595557">
    <property type="component" value="Unassembled WGS sequence"/>
</dbReference>
<proteinExistence type="inferred from homology"/>
<keyword evidence="3 5" id="KW-1133">Transmembrane helix</keyword>
<comment type="subcellular location">
    <subcellularLocation>
        <location evidence="5">Cell membrane</location>
        <topology evidence="5">Multi-pass membrane protein</topology>
    </subcellularLocation>
    <subcellularLocation>
        <location evidence="1">Membrane</location>
        <topology evidence="1">Multi-pass membrane protein</topology>
    </subcellularLocation>
</comment>
<keyword evidence="5" id="KW-1003">Cell membrane</keyword>
<evidence type="ECO:0000256" key="1">
    <source>
        <dbReference type="ARBA" id="ARBA00004141"/>
    </source>
</evidence>
<dbReference type="EMBL" id="JBHRTE010000102">
    <property type="protein sequence ID" value="MFC3170364.1"/>
    <property type="molecule type" value="Genomic_DNA"/>
</dbReference>
<gene>
    <name evidence="6" type="ORF">ACFOD7_20255</name>
</gene>
<feature type="transmembrane region" description="Helical" evidence="5">
    <location>
        <begin position="146"/>
        <end position="164"/>
    </location>
</feature>
<feature type="transmembrane region" description="Helical" evidence="5">
    <location>
        <begin position="96"/>
        <end position="117"/>
    </location>
</feature>
<evidence type="ECO:0000256" key="2">
    <source>
        <dbReference type="ARBA" id="ARBA00022692"/>
    </source>
</evidence>
<feature type="transmembrane region" description="Helical" evidence="5">
    <location>
        <begin position="52"/>
        <end position="76"/>
    </location>
</feature>
<evidence type="ECO:0000256" key="4">
    <source>
        <dbReference type="ARBA" id="ARBA00023136"/>
    </source>
</evidence>